<evidence type="ECO:0000256" key="1">
    <source>
        <dbReference type="SAM" id="MobiDB-lite"/>
    </source>
</evidence>
<evidence type="ECO:0000313" key="3">
    <source>
        <dbReference type="Proteomes" id="UP000000305"/>
    </source>
</evidence>
<reference evidence="2 3" key="1">
    <citation type="journal article" date="2011" name="Science">
        <title>The ecoresponsive genome of Daphnia pulex.</title>
        <authorList>
            <person name="Colbourne J.K."/>
            <person name="Pfrender M.E."/>
            <person name="Gilbert D."/>
            <person name="Thomas W.K."/>
            <person name="Tucker A."/>
            <person name="Oakley T.H."/>
            <person name="Tokishita S."/>
            <person name="Aerts A."/>
            <person name="Arnold G.J."/>
            <person name="Basu M.K."/>
            <person name="Bauer D.J."/>
            <person name="Caceres C.E."/>
            <person name="Carmel L."/>
            <person name="Casola C."/>
            <person name="Choi J.H."/>
            <person name="Detter J.C."/>
            <person name="Dong Q."/>
            <person name="Dusheyko S."/>
            <person name="Eads B.D."/>
            <person name="Frohlich T."/>
            <person name="Geiler-Samerotte K.A."/>
            <person name="Gerlach D."/>
            <person name="Hatcher P."/>
            <person name="Jogdeo S."/>
            <person name="Krijgsveld J."/>
            <person name="Kriventseva E.V."/>
            <person name="Kultz D."/>
            <person name="Laforsch C."/>
            <person name="Lindquist E."/>
            <person name="Lopez J."/>
            <person name="Manak J.R."/>
            <person name="Muller J."/>
            <person name="Pangilinan J."/>
            <person name="Patwardhan R.P."/>
            <person name="Pitluck S."/>
            <person name="Pritham E.J."/>
            <person name="Rechtsteiner A."/>
            <person name="Rho M."/>
            <person name="Rogozin I.B."/>
            <person name="Sakarya O."/>
            <person name="Salamov A."/>
            <person name="Schaack S."/>
            <person name="Shapiro H."/>
            <person name="Shiga Y."/>
            <person name="Skalitzky C."/>
            <person name="Smith Z."/>
            <person name="Souvorov A."/>
            <person name="Sung W."/>
            <person name="Tang Z."/>
            <person name="Tsuchiya D."/>
            <person name="Tu H."/>
            <person name="Vos H."/>
            <person name="Wang M."/>
            <person name="Wolf Y.I."/>
            <person name="Yamagata H."/>
            <person name="Yamada T."/>
            <person name="Ye Y."/>
            <person name="Shaw J.R."/>
            <person name="Andrews J."/>
            <person name="Crease T.J."/>
            <person name="Tang H."/>
            <person name="Lucas S.M."/>
            <person name="Robertson H.M."/>
            <person name="Bork P."/>
            <person name="Koonin E.V."/>
            <person name="Zdobnov E.M."/>
            <person name="Grigoriev I.V."/>
            <person name="Lynch M."/>
            <person name="Boore J.L."/>
        </authorList>
    </citation>
    <scope>NUCLEOTIDE SEQUENCE [LARGE SCALE GENOMIC DNA]</scope>
</reference>
<keyword evidence="3" id="KW-1185">Reference proteome</keyword>
<dbReference type="InParanoid" id="E9HB02"/>
<name>E9HB02_DAPPU</name>
<dbReference type="KEGG" id="dpx:DAPPUDRAFT_112111"/>
<organism evidence="2 3">
    <name type="scientific">Daphnia pulex</name>
    <name type="common">Water flea</name>
    <dbReference type="NCBI Taxonomy" id="6669"/>
    <lineage>
        <taxon>Eukaryota</taxon>
        <taxon>Metazoa</taxon>
        <taxon>Ecdysozoa</taxon>
        <taxon>Arthropoda</taxon>
        <taxon>Crustacea</taxon>
        <taxon>Branchiopoda</taxon>
        <taxon>Diplostraca</taxon>
        <taxon>Cladocera</taxon>
        <taxon>Anomopoda</taxon>
        <taxon>Daphniidae</taxon>
        <taxon>Daphnia</taxon>
    </lineage>
</organism>
<feature type="compositionally biased region" description="Acidic residues" evidence="1">
    <location>
        <begin position="1"/>
        <end position="11"/>
    </location>
</feature>
<sequence length="235" mass="27138">MLNEPNEDQIPEEFPRERNNIDDFIKRRPSLRRSITGGGSGSTFRAACAAVDSSLPPSGKKHKITELCLNHTLMEMKFNALEKEQDAVAAYSERLRDNIEDILNKVLISTGEAHQKFETQTRTAIKQMKNEKLLWNEEYKKRREAYLDAKSKLKDALKGKVQIETGRLKSEDVKFLKSLPDFAAVNKKIVSYQTRHYIGLVHLEKNSQQLHRSLSTVEHQLDEVQRMIVPTFQWT</sequence>
<dbReference type="Proteomes" id="UP000000305">
    <property type="component" value="Unassembled WGS sequence"/>
</dbReference>
<dbReference type="HOGENOM" id="CLU_1181264_0_0_1"/>
<evidence type="ECO:0000313" key="2">
    <source>
        <dbReference type="EMBL" id="EFX71120.1"/>
    </source>
</evidence>
<dbReference type="AlphaFoldDB" id="E9HB02"/>
<dbReference type="OrthoDB" id="6347899at2759"/>
<proteinExistence type="predicted"/>
<protein>
    <submittedName>
        <fullName evidence="2">Uncharacterized protein</fullName>
    </submittedName>
</protein>
<dbReference type="EMBL" id="GL732613">
    <property type="protein sequence ID" value="EFX71120.1"/>
    <property type="molecule type" value="Genomic_DNA"/>
</dbReference>
<feature type="region of interest" description="Disordered" evidence="1">
    <location>
        <begin position="1"/>
        <end position="20"/>
    </location>
</feature>
<accession>E9HB02</accession>
<gene>
    <name evidence="2" type="ORF">DAPPUDRAFT_112111</name>
</gene>